<dbReference type="Pfam" id="PF00834">
    <property type="entry name" value="Ribul_P_3_epim"/>
    <property type="match status" value="1"/>
</dbReference>
<dbReference type="EMBL" id="OU912926">
    <property type="protein sequence ID" value="CAG9933005.1"/>
    <property type="molecule type" value="Genomic_DNA"/>
</dbReference>
<keyword evidence="4" id="KW-1185">Reference proteome</keyword>
<dbReference type="InterPro" id="IPR013785">
    <property type="entry name" value="Aldolase_TIM"/>
</dbReference>
<dbReference type="Gene3D" id="3.20.20.70">
    <property type="entry name" value="Aldolase class I"/>
    <property type="match status" value="1"/>
</dbReference>
<organism evidence="3 4">
    <name type="scientific">Candidatus Nitrotoga arctica</name>
    <dbReference type="NCBI Taxonomy" id="453162"/>
    <lineage>
        <taxon>Bacteria</taxon>
        <taxon>Pseudomonadati</taxon>
        <taxon>Pseudomonadota</taxon>
        <taxon>Betaproteobacteria</taxon>
        <taxon>Nitrosomonadales</taxon>
        <taxon>Gallionellaceae</taxon>
        <taxon>Candidatus Nitrotoga</taxon>
    </lineage>
</organism>
<dbReference type="InterPro" id="IPR011060">
    <property type="entry name" value="RibuloseP-bd_barrel"/>
</dbReference>
<protein>
    <submittedName>
        <fullName evidence="3">Ribulose-phosphate 3-epimerase</fullName>
        <ecNumber evidence="3">5.1.3.1</ecNumber>
    </submittedName>
</protein>
<evidence type="ECO:0000313" key="3">
    <source>
        <dbReference type="EMBL" id="CAG9933005.1"/>
    </source>
</evidence>
<keyword evidence="1" id="KW-0479">Metal-binding</keyword>
<evidence type="ECO:0000256" key="1">
    <source>
        <dbReference type="ARBA" id="ARBA00022723"/>
    </source>
</evidence>
<gene>
    <name evidence="3" type="primary">rpe</name>
    <name evidence="3" type="ORF">NTG6680_1752</name>
</gene>
<reference evidence="3 4" key="1">
    <citation type="submission" date="2021-10" db="EMBL/GenBank/DDBJ databases">
        <authorList>
            <person name="Koch H."/>
        </authorList>
    </citation>
    <scope>NUCLEOTIDE SEQUENCE [LARGE SCALE GENOMIC DNA]</scope>
    <source>
        <strain evidence="3">6680</strain>
    </source>
</reference>
<accession>A0ABM8YZS8</accession>
<keyword evidence="2 3" id="KW-0413">Isomerase</keyword>
<proteinExistence type="predicted"/>
<evidence type="ECO:0000256" key="2">
    <source>
        <dbReference type="ARBA" id="ARBA00023235"/>
    </source>
</evidence>
<name>A0ABM8YZS8_9PROT</name>
<evidence type="ECO:0000313" key="4">
    <source>
        <dbReference type="Proteomes" id="UP000839052"/>
    </source>
</evidence>
<dbReference type="RefSeq" id="WP_239796861.1">
    <property type="nucleotide sequence ID" value="NZ_OU912926.1"/>
</dbReference>
<dbReference type="PANTHER" id="PTHR11749">
    <property type="entry name" value="RIBULOSE-5-PHOSPHATE-3-EPIMERASE"/>
    <property type="match status" value="1"/>
</dbReference>
<dbReference type="CDD" id="cd00429">
    <property type="entry name" value="RPE"/>
    <property type="match status" value="1"/>
</dbReference>
<dbReference type="InterPro" id="IPR000056">
    <property type="entry name" value="Ribul_P_3_epim-like"/>
</dbReference>
<dbReference type="GO" id="GO:0004750">
    <property type="term" value="F:D-ribulose-phosphate 3-epimerase activity"/>
    <property type="evidence" value="ECO:0007669"/>
    <property type="project" value="UniProtKB-EC"/>
</dbReference>
<dbReference type="EC" id="5.1.3.1" evidence="3"/>
<sequence>MYKIAPSIISANFAKLGEEIINVLASGADIIHLEVMNKHFVPTFRNGSKACAAIRPITQAPIEIHLTSGYNVDNSLNDLVPEYAKAGANIITFHPEAVDRDAYNLPSFENIERVIDLIHENGCKAGLAFNAGTPFSYLDHVISKIDVVLIMSKQTGLISGQKFIPEAINKVRMARKKINESGRNIILEVHGDVNLGNIAQIAMAGADTFVVGSAIYEAGNETDPNQYDSIVATLHAELAKVGS</sequence>
<dbReference type="SUPFAM" id="SSF51366">
    <property type="entry name" value="Ribulose-phoshate binding barrel"/>
    <property type="match status" value="1"/>
</dbReference>
<dbReference type="Proteomes" id="UP000839052">
    <property type="component" value="Chromosome"/>
</dbReference>